<keyword evidence="2" id="KW-1185">Reference proteome</keyword>
<name>A0ACB9J2E1_9ASTR</name>
<evidence type="ECO:0000313" key="2">
    <source>
        <dbReference type="Proteomes" id="UP001056120"/>
    </source>
</evidence>
<organism evidence="1 2">
    <name type="scientific">Smallanthus sonchifolius</name>
    <dbReference type="NCBI Taxonomy" id="185202"/>
    <lineage>
        <taxon>Eukaryota</taxon>
        <taxon>Viridiplantae</taxon>
        <taxon>Streptophyta</taxon>
        <taxon>Embryophyta</taxon>
        <taxon>Tracheophyta</taxon>
        <taxon>Spermatophyta</taxon>
        <taxon>Magnoliopsida</taxon>
        <taxon>eudicotyledons</taxon>
        <taxon>Gunneridae</taxon>
        <taxon>Pentapetalae</taxon>
        <taxon>asterids</taxon>
        <taxon>campanulids</taxon>
        <taxon>Asterales</taxon>
        <taxon>Asteraceae</taxon>
        <taxon>Asteroideae</taxon>
        <taxon>Heliantheae alliance</taxon>
        <taxon>Millerieae</taxon>
        <taxon>Smallanthus</taxon>
    </lineage>
</organism>
<dbReference type="EMBL" id="CM042023">
    <property type="protein sequence ID" value="KAI3814108.1"/>
    <property type="molecule type" value="Genomic_DNA"/>
</dbReference>
<gene>
    <name evidence="1" type="ORF">L1987_18853</name>
</gene>
<protein>
    <submittedName>
        <fullName evidence="1">Uncharacterized protein</fullName>
    </submittedName>
</protein>
<reference evidence="2" key="1">
    <citation type="journal article" date="2022" name="Mol. Ecol. Resour.">
        <title>The genomes of chicory, endive, great burdock and yacon provide insights into Asteraceae palaeo-polyploidization history and plant inulin production.</title>
        <authorList>
            <person name="Fan W."/>
            <person name="Wang S."/>
            <person name="Wang H."/>
            <person name="Wang A."/>
            <person name="Jiang F."/>
            <person name="Liu H."/>
            <person name="Zhao H."/>
            <person name="Xu D."/>
            <person name="Zhang Y."/>
        </authorList>
    </citation>
    <scope>NUCLEOTIDE SEQUENCE [LARGE SCALE GENOMIC DNA]</scope>
    <source>
        <strain evidence="2">cv. Yunnan</strain>
    </source>
</reference>
<sequence>MLKLQRLGIARKRKESLAIYENQCWWKHLEYPLQLRNWENFNGDFCSLVSSPQVRIKCEENSISVLKIMGDKLSKVKSHAMTLMLAVRFMTNAWRKKGKPHIQFVVEQAKFLDFKLVSAAKGRGIWTLNPV</sequence>
<proteinExistence type="predicted"/>
<evidence type="ECO:0000313" key="1">
    <source>
        <dbReference type="EMBL" id="KAI3814108.1"/>
    </source>
</evidence>
<accession>A0ACB9J2E1</accession>
<reference evidence="1 2" key="2">
    <citation type="journal article" date="2022" name="Mol. Ecol. Resour.">
        <title>The genomes of chicory, endive, great burdock and yacon provide insights into Asteraceae paleo-polyploidization history and plant inulin production.</title>
        <authorList>
            <person name="Fan W."/>
            <person name="Wang S."/>
            <person name="Wang H."/>
            <person name="Wang A."/>
            <person name="Jiang F."/>
            <person name="Liu H."/>
            <person name="Zhao H."/>
            <person name="Xu D."/>
            <person name="Zhang Y."/>
        </authorList>
    </citation>
    <scope>NUCLEOTIDE SEQUENCE [LARGE SCALE GENOMIC DNA]</scope>
    <source>
        <strain evidence="2">cv. Yunnan</strain>
        <tissue evidence="1">Leaves</tissue>
    </source>
</reference>
<dbReference type="Proteomes" id="UP001056120">
    <property type="component" value="Linkage Group LG06"/>
</dbReference>
<comment type="caution">
    <text evidence="1">The sequence shown here is derived from an EMBL/GenBank/DDBJ whole genome shotgun (WGS) entry which is preliminary data.</text>
</comment>